<protein>
    <submittedName>
        <fullName evidence="2">Uncharacterized protein</fullName>
    </submittedName>
</protein>
<feature type="transmembrane region" description="Helical" evidence="1">
    <location>
        <begin position="230"/>
        <end position="251"/>
    </location>
</feature>
<organism evidence="2 3">
    <name type="scientific">Paenibacillus mucilaginosus 3016</name>
    <dbReference type="NCBI Taxonomy" id="1116391"/>
    <lineage>
        <taxon>Bacteria</taxon>
        <taxon>Bacillati</taxon>
        <taxon>Bacillota</taxon>
        <taxon>Bacilli</taxon>
        <taxon>Bacillales</taxon>
        <taxon>Paenibacillaceae</taxon>
        <taxon>Paenibacillus</taxon>
    </lineage>
</organism>
<feature type="transmembrane region" description="Helical" evidence="1">
    <location>
        <begin position="198"/>
        <end position="218"/>
    </location>
</feature>
<evidence type="ECO:0000313" key="2">
    <source>
        <dbReference type="EMBL" id="AFC31552.1"/>
    </source>
</evidence>
<keyword evidence="1" id="KW-0812">Transmembrane</keyword>
<dbReference type="KEGG" id="pmq:PM3016_4814"/>
<feature type="transmembrane region" description="Helical" evidence="1">
    <location>
        <begin position="25"/>
        <end position="45"/>
    </location>
</feature>
<gene>
    <name evidence="2" type="ORF">PM3016_4814</name>
</gene>
<sequence length="303" mass="32633">MFSNTSAGESGWKEAPRLFAGERSMVLVGLFGLLLALLLRLPILIRGPVVAPEGSLESAFSFDAALGIFVLSFAAILSLSGMSDRGRRRLRTVFIPSALYAFLIETIQHLRGINPRFSEAGSGVDRLFGLLFGIDSILLILVAIVVAVPFFRRRPQGDRTLMVLGIRYAFASTMLAFAAGLVMIALQSRYLGASGNLMVLHGLGFHALQTLPLLGWLLEREGAHSPQARRLIHTGGIAWNAAVVLVGLQTLRGLTVFELSPLPVLAVLLLLVWAAAAGLSLLIWWKGRPWGGGRAGARTERAS</sequence>
<name>H6NK68_9BACL</name>
<feature type="transmembrane region" description="Helical" evidence="1">
    <location>
        <begin position="130"/>
        <end position="151"/>
    </location>
</feature>
<keyword evidence="1" id="KW-0472">Membrane</keyword>
<evidence type="ECO:0000256" key="1">
    <source>
        <dbReference type="SAM" id="Phobius"/>
    </source>
</evidence>
<feature type="transmembrane region" description="Helical" evidence="1">
    <location>
        <begin position="92"/>
        <end position="110"/>
    </location>
</feature>
<proteinExistence type="predicted"/>
<feature type="transmembrane region" description="Helical" evidence="1">
    <location>
        <begin position="163"/>
        <end position="186"/>
    </location>
</feature>
<keyword evidence="1" id="KW-1133">Transmembrane helix</keyword>
<dbReference type="STRING" id="1116391.PM3016_4814"/>
<reference evidence="2 3" key="1">
    <citation type="journal article" date="2012" name="J. Bacteriol.">
        <title>Complete Genome Sequence of Paenibacillus mucilaginosus 3016, a Bacterium Functional as Microbial Fertilizer.</title>
        <authorList>
            <person name="Ma M."/>
            <person name="Wang Z."/>
            <person name="Li L."/>
            <person name="Jiang X."/>
            <person name="Guan D."/>
            <person name="Cao F."/>
            <person name="Chen H."/>
            <person name="Wang X."/>
            <person name="Shen D."/>
            <person name="Du B."/>
            <person name="Li J."/>
        </authorList>
    </citation>
    <scope>NUCLEOTIDE SEQUENCE [LARGE SCALE GENOMIC DNA]</scope>
    <source>
        <strain evidence="2 3">3016</strain>
    </source>
</reference>
<dbReference type="EMBL" id="CP003235">
    <property type="protein sequence ID" value="AFC31552.1"/>
    <property type="molecule type" value="Genomic_DNA"/>
</dbReference>
<dbReference type="Proteomes" id="UP000007523">
    <property type="component" value="Chromosome"/>
</dbReference>
<accession>H6NK68</accession>
<feature type="transmembrane region" description="Helical" evidence="1">
    <location>
        <begin position="263"/>
        <end position="285"/>
    </location>
</feature>
<keyword evidence="3" id="KW-1185">Reference proteome</keyword>
<dbReference type="AlphaFoldDB" id="H6NK68"/>
<feature type="transmembrane region" description="Helical" evidence="1">
    <location>
        <begin position="60"/>
        <end position="80"/>
    </location>
</feature>
<dbReference type="RefSeq" id="WP_014371233.1">
    <property type="nucleotide sequence ID" value="NC_016935.1"/>
</dbReference>
<evidence type="ECO:0000313" key="3">
    <source>
        <dbReference type="Proteomes" id="UP000007523"/>
    </source>
</evidence>
<dbReference type="HOGENOM" id="CLU_939567_0_0_9"/>